<dbReference type="Proteomes" id="UP000289238">
    <property type="component" value="Unassembled WGS sequence"/>
</dbReference>
<proteinExistence type="predicted"/>
<sequence>MKRKDEVNLYIVGAGVSGLIAAQILESKGYSPTIIEATDRVGGRIKTDLVEGYQLDHGFQVMLEAYPKSQEYLDYESLELQPLLPGAILLKDGSTQTLGDPLRTLSLAIPTVLASAGSIRDKIKILKLNNALSDKSLEAIFNSEELTTLKYLKNYGFSDRIINSFFKPFFSGIFLEGELQTSSRMFEFIYKMFGEGLAVIPKAGIGAIADQLKGKLKKTKFLFNTRVQQITSEKIILEDNTELISDSTLIATEASTLVSNLKNQGVDWKSVDNLYFEVDSLRIDKPIIGLFHKKSSLINNIFYPSILETESSGKKHILSVSIVREHNFSESELIEAIKLELKEQANILNCRFLKRYHIAKALPKLENVRYSIPPTETQLMTGIFLAGDQQLNGSLNAAILSGEQAALGLLQVLEGGLIK</sequence>
<dbReference type="Pfam" id="PF01593">
    <property type="entry name" value="Amino_oxidase"/>
    <property type="match status" value="1"/>
</dbReference>
<accession>A0A4Q0P9L7</accession>
<feature type="transmembrane region" description="Helical" evidence="1">
    <location>
        <begin position="7"/>
        <end position="25"/>
    </location>
</feature>
<dbReference type="GO" id="GO:0016491">
    <property type="term" value="F:oxidoreductase activity"/>
    <property type="evidence" value="ECO:0007669"/>
    <property type="project" value="InterPro"/>
</dbReference>
<reference evidence="3 4" key="1">
    <citation type="submission" date="2018-07" db="EMBL/GenBank/DDBJ databases">
        <title>Leeuwenhoekiella genomics.</title>
        <authorList>
            <person name="Tahon G."/>
            <person name="Willems A."/>
        </authorList>
    </citation>
    <scope>NUCLEOTIDE SEQUENCE [LARGE SCALE GENOMIC DNA]</scope>
    <source>
        <strain evidence="3 4">LMG 22550</strain>
    </source>
</reference>
<evidence type="ECO:0000313" key="3">
    <source>
        <dbReference type="EMBL" id="RXG23423.1"/>
    </source>
</evidence>
<dbReference type="SUPFAM" id="SSF51905">
    <property type="entry name" value="FAD/NAD(P)-binding domain"/>
    <property type="match status" value="1"/>
</dbReference>
<evidence type="ECO:0000259" key="2">
    <source>
        <dbReference type="Pfam" id="PF01593"/>
    </source>
</evidence>
<dbReference type="InterPro" id="IPR002937">
    <property type="entry name" value="Amino_oxidase"/>
</dbReference>
<dbReference type="Gene3D" id="3.50.50.60">
    <property type="entry name" value="FAD/NAD(P)-binding domain"/>
    <property type="match status" value="1"/>
</dbReference>
<dbReference type="EMBL" id="QOVM01000002">
    <property type="protein sequence ID" value="RXG23423.1"/>
    <property type="molecule type" value="Genomic_DNA"/>
</dbReference>
<dbReference type="AlphaFoldDB" id="A0A4Q0P9L7"/>
<dbReference type="PANTHER" id="PTHR42841">
    <property type="entry name" value="AMINE OXIDASE"/>
    <property type="match status" value="1"/>
</dbReference>
<keyword evidence="4" id="KW-1185">Reference proteome</keyword>
<evidence type="ECO:0000313" key="4">
    <source>
        <dbReference type="Proteomes" id="UP000289238"/>
    </source>
</evidence>
<dbReference type="InterPro" id="IPR036188">
    <property type="entry name" value="FAD/NAD-bd_sf"/>
</dbReference>
<dbReference type="RefSeq" id="WP_128756952.1">
    <property type="nucleotide sequence ID" value="NZ_QOVM01000002.1"/>
</dbReference>
<evidence type="ECO:0000256" key="1">
    <source>
        <dbReference type="SAM" id="Phobius"/>
    </source>
</evidence>
<keyword evidence="1" id="KW-1133">Transmembrane helix</keyword>
<dbReference type="OrthoDB" id="9767561at2"/>
<name>A0A4Q0P9L7_9FLAO</name>
<gene>
    <name evidence="3" type="ORF">DSM00_1037</name>
</gene>
<keyword evidence="1" id="KW-0812">Transmembrane</keyword>
<feature type="domain" description="Amine oxidase" evidence="2">
    <location>
        <begin position="16"/>
        <end position="406"/>
    </location>
</feature>
<keyword evidence="1" id="KW-0472">Membrane</keyword>
<comment type="caution">
    <text evidence="3">The sequence shown here is derived from an EMBL/GenBank/DDBJ whole genome shotgun (WGS) entry which is preliminary data.</text>
</comment>
<protein>
    <submittedName>
        <fullName evidence="3">Flavin-dependent amine oxidoreductase</fullName>
    </submittedName>
</protein>
<organism evidence="3 4">
    <name type="scientific">Leeuwenhoekiella aequorea</name>
    <dbReference type="NCBI Taxonomy" id="283736"/>
    <lineage>
        <taxon>Bacteria</taxon>
        <taxon>Pseudomonadati</taxon>
        <taxon>Bacteroidota</taxon>
        <taxon>Flavobacteriia</taxon>
        <taxon>Flavobacteriales</taxon>
        <taxon>Flavobacteriaceae</taxon>
        <taxon>Leeuwenhoekiella</taxon>
    </lineage>
</organism>